<feature type="compositionally biased region" description="Polar residues" evidence="1">
    <location>
        <begin position="1"/>
        <end position="17"/>
    </location>
</feature>
<sequence length="208" mass="22716">MSRPSENASKLQTTTSPIRPYHASSVAERCWLELESLRHKANRLTKESQEETIRVLKAFRIDVDTLKKNQEDEAPKKIHQRLLMSFYGSGEEVADDSDDGMDDEEGQVLRDMGFRTDSSSDSDSDAEENEGGVEGGGGKEEGDGEKDNDRDAAAAAGINKMDVDDHDGKKLAGTDNPRPAIAHNKEEAVQPGSMALRPKSATSPRKAT</sequence>
<proteinExistence type="predicted"/>
<organism evidence="2 3">
    <name type="scientific">Saxophila tyrrhenica</name>
    <dbReference type="NCBI Taxonomy" id="1690608"/>
    <lineage>
        <taxon>Eukaryota</taxon>
        <taxon>Fungi</taxon>
        <taxon>Dikarya</taxon>
        <taxon>Ascomycota</taxon>
        <taxon>Pezizomycotina</taxon>
        <taxon>Dothideomycetes</taxon>
        <taxon>Dothideomycetidae</taxon>
        <taxon>Mycosphaerellales</taxon>
        <taxon>Extremaceae</taxon>
        <taxon>Saxophila</taxon>
    </lineage>
</organism>
<dbReference type="GeneID" id="89930410"/>
<name>A0AAV9P009_9PEZI</name>
<evidence type="ECO:0000256" key="1">
    <source>
        <dbReference type="SAM" id="MobiDB-lite"/>
    </source>
</evidence>
<feature type="region of interest" description="Disordered" evidence="1">
    <location>
        <begin position="89"/>
        <end position="208"/>
    </location>
</feature>
<feature type="compositionally biased region" description="Acidic residues" evidence="1">
    <location>
        <begin position="92"/>
        <end position="106"/>
    </location>
</feature>
<protein>
    <submittedName>
        <fullName evidence="2">Uncharacterized protein</fullName>
    </submittedName>
</protein>
<dbReference type="EMBL" id="JAVRRT010000016">
    <property type="protein sequence ID" value="KAK5165549.1"/>
    <property type="molecule type" value="Genomic_DNA"/>
</dbReference>
<gene>
    <name evidence="2" type="ORF">LTR77_009078</name>
</gene>
<dbReference type="RefSeq" id="XP_064655633.1">
    <property type="nucleotide sequence ID" value="XM_064806307.1"/>
</dbReference>
<comment type="caution">
    <text evidence="2">The sequence shown here is derived from an EMBL/GenBank/DDBJ whole genome shotgun (WGS) entry which is preliminary data.</text>
</comment>
<feature type="compositionally biased region" description="Acidic residues" evidence="1">
    <location>
        <begin position="120"/>
        <end position="131"/>
    </location>
</feature>
<feature type="region of interest" description="Disordered" evidence="1">
    <location>
        <begin position="1"/>
        <end position="22"/>
    </location>
</feature>
<dbReference type="Proteomes" id="UP001337655">
    <property type="component" value="Unassembled WGS sequence"/>
</dbReference>
<accession>A0AAV9P009</accession>
<evidence type="ECO:0000313" key="3">
    <source>
        <dbReference type="Proteomes" id="UP001337655"/>
    </source>
</evidence>
<evidence type="ECO:0000313" key="2">
    <source>
        <dbReference type="EMBL" id="KAK5165549.1"/>
    </source>
</evidence>
<keyword evidence="3" id="KW-1185">Reference proteome</keyword>
<feature type="compositionally biased region" description="Basic and acidic residues" evidence="1">
    <location>
        <begin position="161"/>
        <end position="172"/>
    </location>
</feature>
<reference evidence="2 3" key="1">
    <citation type="submission" date="2023-08" db="EMBL/GenBank/DDBJ databases">
        <title>Black Yeasts Isolated from many extreme environments.</title>
        <authorList>
            <person name="Coleine C."/>
            <person name="Stajich J.E."/>
            <person name="Selbmann L."/>
        </authorList>
    </citation>
    <scope>NUCLEOTIDE SEQUENCE [LARGE SCALE GENOMIC DNA]</scope>
    <source>
        <strain evidence="2 3">CCFEE 5935</strain>
    </source>
</reference>
<feature type="compositionally biased region" description="Basic and acidic residues" evidence="1">
    <location>
        <begin position="137"/>
        <end position="152"/>
    </location>
</feature>
<dbReference type="AlphaFoldDB" id="A0AAV9P009"/>